<evidence type="ECO:0000313" key="2">
    <source>
        <dbReference type="Proteomes" id="UP001152795"/>
    </source>
</evidence>
<evidence type="ECO:0000313" key="1">
    <source>
        <dbReference type="EMBL" id="CAB4008506.1"/>
    </source>
</evidence>
<keyword evidence="2" id="KW-1185">Reference proteome</keyword>
<dbReference type="EMBL" id="CACRXK020006144">
    <property type="protein sequence ID" value="CAB4008506.1"/>
    <property type="molecule type" value="Genomic_DNA"/>
</dbReference>
<dbReference type="Proteomes" id="UP001152795">
    <property type="component" value="Unassembled WGS sequence"/>
</dbReference>
<dbReference type="OrthoDB" id="10682827at2759"/>
<reference evidence="1" key="1">
    <citation type="submission" date="2020-04" db="EMBL/GenBank/DDBJ databases">
        <authorList>
            <person name="Alioto T."/>
            <person name="Alioto T."/>
            <person name="Gomez Garrido J."/>
        </authorList>
    </citation>
    <scope>NUCLEOTIDE SEQUENCE</scope>
    <source>
        <strain evidence="1">A484AB</strain>
    </source>
</reference>
<proteinExistence type="predicted"/>
<protein>
    <submittedName>
        <fullName evidence="1">Uncharacterized protein</fullName>
    </submittedName>
</protein>
<accession>A0A7D9EEZ3</accession>
<sequence length="372" mass="42377">MKRKQKLPRRTRRQCPQKMADHTENYNNLMNVGEKRLNTEQKPMKNLHNNMEKAAAFHQMKEFKDTIGVGSTEQCLRPQNSSSIHLEDNEKGHKKFKINQDNCIAQPAKHSKHLSNRHSENFNVEKGMRNLKRPLDSPAQSTDVPNEATAFVVQNESENGNMPVILNVFTLSQDPTSYTKQKTINRLRENEFPVTPPCSPPLKPVQFIGTRNTNSCSEIKTAFTSICSTHPFLNEFAIESKSSYIYSPVRHHQENINNGGLPVLPDATNEFMDQRNYTAENQTTSYNVNCADQAKENSNNVIHSSNRSVPMGRFTRQEHSPSYSGTQTNYGSKNCAINGSHVFLSPRDVKVLELKRRLQEQEAALKKLRAKH</sequence>
<comment type="caution">
    <text evidence="1">The sequence shown here is derived from an EMBL/GenBank/DDBJ whole genome shotgun (WGS) entry which is preliminary data.</text>
</comment>
<gene>
    <name evidence="1" type="ORF">PACLA_8A036165</name>
</gene>
<organism evidence="1 2">
    <name type="scientific">Paramuricea clavata</name>
    <name type="common">Red gorgonian</name>
    <name type="synonym">Violescent sea-whip</name>
    <dbReference type="NCBI Taxonomy" id="317549"/>
    <lineage>
        <taxon>Eukaryota</taxon>
        <taxon>Metazoa</taxon>
        <taxon>Cnidaria</taxon>
        <taxon>Anthozoa</taxon>
        <taxon>Octocorallia</taxon>
        <taxon>Malacalcyonacea</taxon>
        <taxon>Plexauridae</taxon>
        <taxon>Paramuricea</taxon>
    </lineage>
</organism>
<name>A0A7D9EEZ3_PARCT</name>
<dbReference type="AlphaFoldDB" id="A0A7D9EEZ3"/>